<reference evidence="2" key="1">
    <citation type="journal article" date="2019" name="Int. J. Syst. Evol. Microbiol.">
        <title>The Global Catalogue of Microorganisms (GCM) 10K type strain sequencing project: providing services to taxonomists for standard genome sequencing and annotation.</title>
        <authorList>
            <consortium name="The Broad Institute Genomics Platform"/>
            <consortium name="The Broad Institute Genome Sequencing Center for Infectious Disease"/>
            <person name="Wu L."/>
            <person name="Ma J."/>
        </authorList>
    </citation>
    <scope>NUCLEOTIDE SEQUENCE [LARGE SCALE GENOMIC DNA]</scope>
    <source>
        <strain evidence="2">JCM 18401</strain>
    </source>
</reference>
<keyword evidence="2" id="KW-1185">Reference proteome</keyword>
<sequence length="44" mass="4827">MAENRLLAAYWVPGLALYCASLSEANDEWNGAMVAGRLNLLNMI</sequence>
<name>A0ABP9FKQ5_9GAMM</name>
<dbReference type="EMBL" id="BAABJZ010000107">
    <property type="protein sequence ID" value="GAA4903362.1"/>
    <property type="molecule type" value="Genomic_DNA"/>
</dbReference>
<proteinExistence type="predicted"/>
<dbReference type="RefSeq" id="WP_345337483.1">
    <property type="nucleotide sequence ID" value="NZ_BAABJZ010000107.1"/>
</dbReference>
<evidence type="ECO:0000313" key="1">
    <source>
        <dbReference type="EMBL" id="GAA4903362.1"/>
    </source>
</evidence>
<accession>A0ABP9FKQ5</accession>
<evidence type="ECO:0000313" key="2">
    <source>
        <dbReference type="Proteomes" id="UP001499988"/>
    </source>
</evidence>
<gene>
    <name evidence="1" type="ORF">GCM10023333_41930</name>
</gene>
<protein>
    <submittedName>
        <fullName evidence="1">Uncharacterized protein</fullName>
    </submittedName>
</protein>
<organism evidence="1 2">
    <name type="scientific">Ferrimonas pelagia</name>
    <dbReference type="NCBI Taxonomy" id="1177826"/>
    <lineage>
        <taxon>Bacteria</taxon>
        <taxon>Pseudomonadati</taxon>
        <taxon>Pseudomonadota</taxon>
        <taxon>Gammaproteobacteria</taxon>
        <taxon>Alteromonadales</taxon>
        <taxon>Ferrimonadaceae</taxon>
        <taxon>Ferrimonas</taxon>
    </lineage>
</organism>
<comment type="caution">
    <text evidence="1">The sequence shown here is derived from an EMBL/GenBank/DDBJ whole genome shotgun (WGS) entry which is preliminary data.</text>
</comment>
<dbReference type="Proteomes" id="UP001499988">
    <property type="component" value="Unassembled WGS sequence"/>
</dbReference>